<name>A0A2S9J1Q3_9SPHI</name>
<sequence>MMKKVLHPWIMMLTVIAVITACGKDDPAPANRDDDDDDKPDTELPEGSISGNLAEIQLTSGESYTVVGDLTVPEGESVTIPAGTTFEFELGPRNEAWVIDVHGSLYIEGTANNRVVFTASEDALASSRNRGYGGLWGGIFAGRKAGDLVIEYADILHAGGIARAGTIMTTEESGGSGRLSAGDVSYAMYYCRPDGERQDGVFVLLHSRIAFTGDDAIRTNGGKTLMAYNTFEVIGQTGGEAVNIKAGGSGDYAFNLFYNIATNALKSADTQSGERGALETNFYNNTIVSSGYRRVDPGRGGSLNYESDAFGKAFNNLIVNCRYGLRLNKGESEPRYNALEFGHNWYYGQVSEVTDNFYPTNPTDPSIGLIGTDLPIPSSDRIGAAGENAPGFVNFNIASFTWANRVNNDPMPSGADFRLQTGSAALTAGTSEFEPKFETYTTLAGKVYEAPMPETYVGAFGTE</sequence>
<feature type="region of interest" description="Disordered" evidence="1">
    <location>
        <begin position="26"/>
        <end position="51"/>
    </location>
</feature>
<proteinExistence type="predicted"/>
<evidence type="ECO:0000313" key="3">
    <source>
        <dbReference type="EMBL" id="PRD46716.1"/>
    </source>
</evidence>
<feature type="signal peptide" evidence="2">
    <location>
        <begin position="1"/>
        <end position="23"/>
    </location>
</feature>
<evidence type="ECO:0000256" key="2">
    <source>
        <dbReference type="SAM" id="SignalP"/>
    </source>
</evidence>
<dbReference type="PROSITE" id="PS51257">
    <property type="entry name" value="PROKAR_LIPOPROTEIN"/>
    <property type="match status" value="1"/>
</dbReference>
<accession>A0A2S9J1Q3</accession>
<dbReference type="OrthoDB" id="974660at2"/>
<dbReference type="RefSeq" id="WP_105717633.1">
    <property type="nucleotide sequence ID" value="NZ_PVBQ01000011.1"/>
</dbReference>
<dbReference type="EMBL" id="PVBQ01000011">
    <property type="protein sequence ID" value="PRD46716.1"/>
    <property type="molecule type" value="Genomic_DNA"/>
</dbReference>
<evidence type="ECO:0000313" key="4">
    <source>
        <dbReference type="Proteomes" id="UP000239711"/>
    </source>
</evidence>
<gene>
    <name evidence="3" type="ORF">C5745_14015</name>
</gene>
<comment type="caution">
    <text evidence="3">The sequence shown here is derived from an EMBL/GenBank/DDBJ whole genome shotgun (WGS) entry which is preliminary data.</text>
</comment>
<evidence type="ECO:0008006" key="5">
    <source>
        <dbReference type="Google" id="ProtNLM"/>
    </source>
</evidence>
<dbReference type="Proteomes" id="UP000239711">
    <property type="component" value="Unassembled WGS sequence"/>
</dbReference>
<reference evidence="3 4" key="1">
    <citation type="submission" date="2018-02" db="EMBL/GenBank/DDBJ databases">
        <title>The draft genome of Sphingobacterium sp. 5JN-11.</title>
        <authorList>
            <person name="Liu L."/>
            <person name="Li L."/>
            <person name="Liang L."/>
            <person name="Zhang X."/>
            <person name="Wang T."/>
        </authorList>
    </citation>
    <scope>NUCLEOTIDE SEQUENCE [LARGE SCALE GENOMIC DNA]</scope>
    <source>
        <strain evidence="3 4">5JN-11</strain>
    </source>
</reference>
<keyword evidence="4" id="KW-1185">Reference proteome</keyword>
<keyword evidence="2" id="KW-0732">Signal</keyword>
<feature type="chain" id="PRO_5015413482" description="Right handed beta helix domain-containing protein" evidence="2">
    <location>
        <begin position="24"/>
        <end position="463"/>
    </location>
</feature>
<organism evidence="3 4">
    <name type="scientific">Sphingobacterium haloxyli</name>
    <dbReference type="NCBI Taxonomy" id="2100533"/>
    <lineage>
        <taxon>Bacteria</taxon>
        <taxon>Pseudomonadati</taxon>
        <taxon>Bacteroidota</taxon>
        <taxon>Sphingobacteriia</taxon>
        <taxon>Sphingobacteriales</taxon>
        <taxon>Sphingobacteriaceae</taxon>
        <taxon>Sphingobacterium</taxon>
    </lineage>
</organism>
<evidence type="ECO:0000256" key="1">
    <source>
        <dbReference type="SAM" id="MobiDB-lite"/>
    </source>
</evidence>
<feature type="compositionally biased region" description="Acidic residues" evidence="1">
    <location>
        <begin position="33"/>
        <end position="44"/>
    </location>
</feature>
<protein>
    <recommendedName>
        <fullName evidence="5">Right handed beta helix domain-containing protein</fullName>
    </recommendedName>
</protein>
<dbReference type="AlphaFoldDB" id="A0A2S9J1Q3"/>